<keyword evidence="3 6" id="KW-0812">Transmembrane</keyword>
<evidence type="ECO:0000256" key="3">
    <source>
        <dbReference type="ARBA" id="ARBA00022692"/>
    </source>
</evidence>
<evidence type="ECO:0000256" key="1">
    <source>
        <dbReference type="ARBA" id="ARBA00004651"/>
    </source>
</evidence>
<keyword evidence="4 6" id="KW-1133">Transmembrane helix</keyword>
<dbReference type="InterPro" id="IPR010432">
    <property type="entry name" value="RDD"/>
</dbReference>
<evidence type="ECO:0000313" key="8">
    <source>
        <dbReference type="EMBL" id="PRM88452.1"/>
    </source>
</evidence>
<evidence type="ECO:0000313" key="9">
    <source>
        <dbReference type="Proteomes" id="UP000239065"/>
    </source>
</evidence>
<sequence length="147" mass="16963">MQDQNSTSSLQLATLRSRALAFVIDDLIVTLLICLIYWNSIVAVSDNQEALINLMQTTFVVPLILLKIIYHTFFIWYYGQTIGKKILKIRVIDANSWERVSFFSSFLRSLGRVVSEMFFYIGFLIGFFTEGRRTFHDFTGKTLVVNA</sequence>
<accession>A0A2S9SPG5</accession>
<feature type="transmembrane region" description="Helical" evidence="6">
    <location>
        <begin position="20"/>
        <end position="39"/>
    </location>
</feature>
<keyword evidence="2" id="KW-1003">Cell membrane</keyword>
<name>A0A2S9SPG5_9BACT</name>
<evidence type="ECO:0000259" key="7">
    <source>
        <dbReference type="Pfam" id="PF06271"/>
    </source>
</evidence>
<comment type="subcellular location">
    <subcellularLocation>
        <location evidence="1">Cell membrane</location>
        <topology evidence="1">Multi-pass membrane protein</topology>
    </subcellularLocation>
</comment>
<evidence type="ECO:0000256" key="4">
    <source>
        <dbReference type="ARBA" id="ARBA00022989"/>
    </source>
</evidence>
<feature type="transmembrane region" description="Helical" evidence="6">
    <location>
        <begin position="59"/>
        <end position="79"/>
    </location>
</feature>
<dbReference type="InterPro" id="IPR051791">
    <property type="entry name" value="Pra-immunoreactive"/>
</dbReference>
<dbReference type="AlphaFoldDB" id="A0A2S9SPG5"/>
<dbReference type="EMBL" id="NXGJ01000003">
    <property type="protein sequence ID" value="PRM88452.1"/>
    <property type="molecule type" value="Genomic_DNA"/>
</dbReference>
<reference evidence="8 9" key="1">
    <citation type="submission" date="2017-09" db="EMBL/GenBank/DDBJ databases">
        <title>Reassesment of A. cryaerophilus.</title>
        <authorList>
            <person name="Perez-Cataluna A."/>
            <person name="Collado L."/>
            <person name="Salgado O."/>
            <person name="Lefinanco V."/>
            <person name="Figueras M.J."/>
        </authorList>
    </citation>
    <scope>NUCLEOTIDE SEQUENCE [LARGE SCALE GENOMIC DNA]</scope>
    <source>
        <strain evidence="8 9">LMG 9861</strain>
    </source>
</reference>
<dbReference type="RefSeq" id="WP_105908887.1">
    <property type="nucleotide sequence ID" value="NZ_NXGJ01000003.1"/>
</dbReference>
<evidence type="ECO:0000256" key="6">
    <source>
        <dbReference type="SAM" id="Phobius"/>
    </source>
</evidence>
<feature type="transmembrane region" description="Helical" evidence="6">
    <location>
        <begin position="109"/>
        <end position="128"/>
    </location>
</feature>
<proteinExistence type="predicted"/>
<dbReference type="Proteomes" id="UP000239065">
    <property type="component" value="Unassembled WGS sequence"/>
</dbReference>
<evidence type="ECO:0000256" key="5">
    <source>
        <dbReference type="ARBA" id="ARBA00023136"/>
    </source>
</evidence>
<protein>
    <submittedName>
        <fullName evidence="8">RDD family protein</fullName>
    </submittedName>
</protein>
<dbReference type="Pfam" id="PF06271">
    <property type="entry name" value="RDD"/>
    <property type="match status" value="1"/>
</dbReference>
<dbReference type="GO" id="GO:0005886">
    <property type="term" value="C:plasma membrane"/>
    <property type="evidence" value="ECO:0007669"/>
    <property type="project" value="UniProtKB-SubCell"/>
</dbReference>
<gene>
    <name evidence="8" type="ORF">CJ669_04500</name>
</gene>
<comment type="caution">
    <text evidence="8">The sequence shown here is derived from an EMBL/GenBank/DDBJ whole genome shotgun (WGS) entry which is preliminary data.</text>
</comment>
<evidence type="ECO:0000256" key="2">
    <source>
        <dbReference type="ARBA" id="ARBA00022475"/>
    </source>
</evidence>
<dbReference type="PANTHER" id="PTHR36115:SF4">
    <property type="entry name" value="MEMBRANE PROTEIN"/>
    <property type="match status" value="1"/>
</dbReference>
<keyword evidence="5 6" id="KW-0472">Membrane</keyword>
<dbReference type="PANTHER" id="PTHR36115">
    <property type="entry name" value="PROLINE-RICH ANTIGEN HOMOLOG-RELATED"/>
    <property type="match status" value="1"/>
</dbReference>
<organism evidence="8 9">
    <name type="scientific">Aliarcobacter cryaerophilus</name>
    <dbReference type="NCBI Taxonomy" id="28198"/>
    <lineage>
        <taxon>Bacteria</taxon>
        <taxon>Pseudomonadati</taxon>
        <taxon>Campylobacterota</taxon>
        <taxon>Epsilonproteobacteria</taxon>
        <taxon>Campylobacterales</taxon>
        <taxon>Arcobacteraceae</taxon>
        <taxon>Aliarcobacter</taxon>
    </lineage>
</organism>
<feature type="domain" description="RDD" evidence="7">
    <location>
        <begin position="13"/>
        <end position="139"/>
    </location>
</feature>